<comment type="caution">
    <text evidence="3">The sequence shown here is derived from an EMBL/GenBank/DDBJ whole genome shotgun (WGS) entry which is preliminary data.</text>
</comment>
<feature type="coiled-coil region" evidence="1">
    <location>
        <begin position="216"/>
        <end position="250"/>
    </location>
</feature>
<dbReference type="Proteomes" id="UP000076925">
    <property type="component" value="Unassembled WGS sequence"/>
</dbReference>
<name>A0A139XF32_9CYAN</name>
<evidence type="ECO:0000313" key="4">
    <source>
        <dbReference type="Proteomes" id="UP000076925"/>
    </source>
</evidence>
<feature type="transmembrane region" description="Helical" evidence="2">
    <location>
        <begin position="87"/>
        <end position="106"/>
    </location>
</feature>
<dbReference type="OrthoDB" id="569590at2"/>
<gene>
    <name evidence="3" type="ORF">WA1_14370</name>
</gene>
<evidence type="ECO:0000256" key="1">
    <source>
        <dbReference type="SAM" id="Coils"/>
    </source>
</evidence>
<keyword evidence="4" id="KW-1185">Reference proteome</keyword>
<accession>A0A139XF32</accession>
<keyword evidence="1" id="KW-0175">Coiled coil</keyword>
<keyword evidence="2" id="KW-0472">Membrane</keyword>
<dbReference type="RefSeq" id="WP_017747658.1">
    <property type="nucleotide sequence ID" value="NZ_KQ976354.1"/>
</dbReference>
<protein>
    <submittedName>
        <fullName evidence="3">Uncharacterized protein</fullName>
    </submittedName>
</protein>
<evidence type="ECO:0000256" key="2">
    <source>
        <dbReference type="SAM" id="Phobius"/>
    </source>
</evidence>
<proteinExistence type="predicted"/>
<reference evidence="3 4" key="1">
    <citation type="journal article" date="2013" name="Genome Biol. Evol.">
        <title>Genomes of Stigonematalean cyanobacteria (subsection V) and the evolution of oxygenic photosynthesis from prokaryotes to plastids.</title>
        <authorList>
            <person name="Dagan T."/>
            <person name="Roettger M."/>
            <person name="Stucken K."/>
            <person name="Landan G."/>
            <person name="Koch R."/>
            <person name="Major P."/>
            <person name="Gould S.B."/>
            <person name="Goremykin V.V."/>
            <person name="Rippka R."/>
            <person name="Tandeau de Marsac N."/>
            <person name="Gugger M."/>
            <person name="Lockhart P.J."/>
            <person name="Allen J.F."/>
            <person name="Brune I."/>
            <person name="Maus I."/>
            <person name="Puhler A."/>
            <person name="Martin W.F."/>
        </authorList>
    </citation>
    <scope>NUCLEOTIDE SEQUENCE [LARGE SCALE GENOMIC DNA]</scope>
    <source>
        <strain evidence="3 4">PCC 7110</strain>
    </source>
</reference>
<sequence length="440" mass="50037">MYRLNNQAFRILRDEAERCSGNDEVSRIERQICMKRLEKLRQEKGEPADFDELRDAVIDIYPQFSEKVLKQAVRANQPPGLFSTVKWVTISIATAAGVLWIVNLPYPMIRWPVARTAPILLLPSFISMDYHYKGAINSVEQADQLVNKATSQADIQRGAGKVKQGQHHLDNLPVWFLGYYPQAYCSLFSCTWHFTLDEFEQARRNVARMEAVVFQEENAFKSLEQAEQALQVAKQKYEQAKTVQDKMKSRSLIQKEIDRLEQIPKQTLAAEQAQTKLVAYKRDFGEFTVADADNGQTGTLIEAAKVFALQAAQASQNPPHPAQKWQQIERLWTEAINRLEDIKVDEPNYLEAQKLLAQYQTNLGIVQLRRETESESKEILKQANEQIQSLIASPPSASNQLKAEIQGVINQLKTVKPGTTSYADAQQLMSSANNKLKQIK</sequence>
<evidence type="ECO:0000313" key="3">
    <source>
        <dbReference type="EMBL" id="KYC43273.1"/>
    </source>
</evidence>
<dbReference type="AlphaFoldDB" id="A0A139XF32"/>
<keyword evidence="2" id="KW-0812">Transmembrane</keyword>
<dbReference type="STRING" id="128403.WA1_14370"/>
<dbReference type="EMBL" id="ANNX02000016">
    <property type="protein sequence ID" value="KYC43273.1"/>
    <property type="molecule type" value="Genomic_DNA"/>
</dbReference>
<organism evidence="3 4">
    <name type="scientific">Scytonema hofmannii PCC 7110</name>
    <dbReference type="NCBI Taxonomy" id="128403"/>
    <lineage>
        <taxon>Bacteria</taxon>
        <taxon>Bacillati</taxon>
        <taxon>Cyanobacteriota</taxon>
        <taxon>Cyanophyceae</taxon>
        <taxon>Nostocales</taxon>
        <taxon>Scytonemataceae</taxon>
        <taxon>Scytonema</taxon>
    </lineage>
</organism>
<keyword evidence="2" id="KW-1133">Transmembrane helix</keyword>